<dbReference type="Pfam" id="PF04101">
    <property type="entry name" value="Glyco_tran_28_C"/>
    <property type="match status" value="1"/>
</dbReference>
<reference evidence="2 3" key="1">
    <citation type="submission" date="2023-08" db="EMBL/GenBank/DDBJ databases">
        <authorList>
            <person name="Girao M."/>
            <person name="Carvalho M.F."/>
        </authorList>
    </citation>
    <scope>NUCLEOTIDE SEQUENCE [LARGE SCALE GENOMIC DNA]</scope>
    <source>
        <strain evidence="2 3">CC-R104</strain>
    </source>
</reference>
<dbReference type="Gene3D" id="3.40.50.2000">
    <property type="entry name" value="Glycogen Phosphorylase B"/>
    <property type="match status" value="1"/>
</dbReference>
<proteinExistence type="predicted"/>
<dbReference type="InterPro" id="IPR007235">
    <property type="entry name" value="Glyco_trans_28_C"/>
</dbReference>
<dbReference type="SUPFAM" id="SSF53756">
    <property type="entry name" value="UDP-Glycosyltransferase/glycogen phosphorylase"/>
    <property type="match status" value="1"/>
</dbReference>
<name>A0ABU7JSR6_9NOCA</name>
<dbReference type="EMBL" id="JAUZMZ010000062">
    <property type="protein sequence ID" value="MEE2032949.1"/>
    <property type="molecule type" value="Genomic_DNA"/>
</dbReference>
<comment type="caution">
    <text evidence="2">The sequence shown here is derived from an EMBL/GenBank/DDBJ whole genome shotgun (WGS) entry which is preliminary data.</text>
</comment>
<evidence type="ECO:0000313" key="2">
    <source>
        <dbReference type="EMBL" id="MEE2032949.1"/>
    </source>
</evidence>
<evidence type="ECO:0000313" key="3">
    <source>
        <dbReference type="Proteomes" id="UP001331936"/>
    </source>
</evidence>
<evidence type="ECO:0000259" key="1">
    <source>
        <dbReference type="Pfam" id="PF04101"/>
    </source>
</evidence>
<dbReference type="RefSeq" id="WP_330152367.1">
    <property type="nucleotide sequence ID" value="NZ_JAUZMZ010000062.1"/>
</dbReference>
<accession>A0ABU7JSR6</accession>
<keyword evidence="3" id="KW-1185">Reference proteome</keyword>
<protein>
    <submittedName>
        <fullName evidence="2">Glycosyltransferase</fullName>
    </submittedName>
</protein>
<organism evidence="2 3">
    <name type="scientific">Rhodococcus chondri</name>
    <dbReference type="NCBI Taxonomy" id="3065941"/>
    <lineage>
        <taxon>Bacteria</taxon>
        <taxon>Bacillati</taxon>
        <taxon>Actinomycetota</taxon>
        <taxon>Actinomycetes</taxon>
        <taxon>Mycobacteriales</taxon>
        <taxon>Nocardiaceae</taxon>
        <taxon>Rhodococcus</taxon>
    </lineage>
</organism>
<gene>
    <name evidence="2" type="ORF">Q8814_12625</name>
</gene>
<feature type="domain" description="Glycosyl transferase family 28 C-terminal" evidence="1">
    <location>
        <begin position="225"/>
        <end position="283"/>
    </location>
</feature>
<dbReference type="Proteomes" id="UP001331936">
    <property type="component" value="Unassembled WGS sequence"/>
</dbReference>
<sequence>MIGYYIHHHGHGHRTRAASICAHVDSPVTALSSAPLGSAADAFDDVVTLPRDDLAVHTAHDPTAHGVLHWVPRHDEGLRERMNALSAWITEARPRLLVADVSVEVTLLARLHGVPVVVLAMPGQRTDPPHTLCYRTADHLIAPWSREVYDPEWLRPFANKTAYVGGMSRFDGRPASSSSGSARPRRLVMSGGSSITLDDLRDYSTRFPEYRWDGLGVAGGPWSDDPWPAIAGADVVIGHAGQNTVADIAAAARAAVVVAEPRPFDEQRATATALDAAGIAVGLEAWPDPGRWPELIECARRLDPLEWKRWRVEGAAARAAAVLDELAQGRQS</sequence>